<organism evidence="2 3">
    <name type="scientific">Trichonephila clavipes</name>
    <name type="common">Golden silk orbweaver</name>
    <name type="synonym">Nephila clavipes</name>
    <dbReference type="NCBI Taxonomy" id="2585209"/>
    <lineage>
        <taxon>Eukaryota</taxon>
        <taxon>Metazoa</taxon>
        <taxon>Ecdysozoa</taxon>
        <taxon>Arthropoda</taxon>
        <taxon>Chelicerata</taxon>
        <taxon>Arachnida</taxon>
        <taxon>Araneae</taxon>
        <taxon>Araneomorphae</taxon>
        <taxon>Entelegynae</taxon>
        <taxon>Araneoidea</taxon>
        <taxon>Nephilidae</taxon>
        <taxon>Trichonephila</taxon>
    </lineage>
</organism>
<evidence type="ECO:0000313" key="2">
    <source>
        <dbReference type="EMBL" id="GFY00026.1"/>
    </source>
</evidence>
<dbReference type="PANTHER" id="PTHR46060">
    <property type="entry name" value="MARINER MOS1 TRANSPOSASE-LIKE PROTEIN"/>
    <property type="match status" value="1"/>
</dbReference>
<evidence type="ECO:0000256" key="1">
    <source>
        <dbReference type="SAM" id="MobiDB-lite"/>
    </source>
</evidence>
<dbReference type="InterPro" id="IPR052709">
    <property type="entry name" value="Transposase-MT_Hybrid"/>
</dbReference>
<keyword evidence="3" id="KW-1185">Reference proteome</keyword>
<dbReference type="EMBL" id="BMAU01021216">
    <property type="protein sequence ID" value="GFY00026.1"/>
    <property type="molecule type" value="Genomic_DNA"/>
</dbReference>
<sequence length="312" mass="36369">MQQSIEQRYAIKFCVRLGKLGASTLEMIQQAYGRESLSQAEVFRWHKMFKESRENVEDEPLAGRPSTSRTAENERERHLLNTDRRLRVHTIAEQLGIDKMVVHKIIREDLGMRKISAKLVPKVLTDVQKQNREAVSKDLLERIEEDPHFFGNVITGDENWFFQYDSETKQFPLGICAQRTDSQWCILRGSAKRLKRRFNRVRPEISAYWKFHHDNAPSRTCFVVTENFRKNGIATIPQPPYIPDFAPTGFFLFPKVKTALKERHHGTLDDVKTACTHALKDVSVGDFQGVYETWKRHLQKCVHAQGAYFEDY</sequence>
<dbReference type="Proteomes" id="UP000887159">
    <property type="component" value="Unassembled WGS sequence"/>
</dbReference>
<proteinExistence type="predicted"/>
<dbReference type="AlphaFoldDB" id="A0A8X6RT07"/>
<dbReference type="Gene3D" id="3.30.420.10">
    <property type="entry name" value="Ribonuclease H-like superfamily/Ribonuclease H"/>
    <property type="match status" value="1"/>
</dbReference>
<reference evidence="2" key="1">
    <citation type="submission" date="2020-08" db="EMBL/GenBank/DDBJ databases">
        <title>Multicomponent nature underlies the extraordinary mechanical properties of spider dragline silk.</title>
        <authorList>
            <person name="Kono N."/>
            <person name="Nakamura H."/>
            <person name="Mori M."/>
            <person name="Yoshida Y."/>
            <person name="Ohtoshi R."/>
            <person name="Malay A.D."/>
            <person name="Moran D.A.P."/>
            <person name="Tomita M."/>
            <person name="Numata K."/>
            <person name="Arakawa K."/>
        </authorList>
    </citation>
    <scope>NUCLEOTIDE SEQUENCE</scope>
</reference>
<feature type="region of interest" description="Disordered" evidence="1">
    <location>
        <begin position="54"/>
        <end position="75"/>
    </location>
</feature>
<name>A0A8X6RT07_TRICX</name>
<gene>
    <name evidence="2" type="primary">GVQW3</name>
    <name evidence="2" type="ORF">TNCV_1341241</name>
</gene>
<dbReference type="Gene3D" id="1.10.10.1450">
    <property type="match status" value="1"/>
</dbReference>
<dbReference type="PANTHER" id="PTHR46060:SF1">
    <property type="entry name" value="MARINER MOS1 TRANSPOSASE-LIKE PROTEIN"/>
    <property type="match status" value="1"/>
</dbReference>
<protein>
    <submittedName>
        <fullName evidence="2">Protein GVQW3</fullName>
    </submittedName>
</protein>
<comment type="caution">
    <text evidence="2">The sequence shown here is derived from an EMBL/GenBank/DDBJ whole genome shotgun (WGS) entry which is preliminary data.</text>
</comment>
<evidence type="ECO:0000313" key="3">
    <source>
        <dbReference type="Proteomes" id="UP000887159"/>
    </source>
</evidence>
<accession>A0A8X6RT07</accession>
<dbReference type="InterPro" id="IPR036397">
    <property type="entry name" value="RNaseH_sf"/>
</dbReference>
<dbReference type="GO" id="GO:0003676">
    <property type="term" value="F:nucleic acid binding"/>
    <property type="evidence" value="ECO:0007669"/>
    <property type="project" value="InterPro"/>
</dbReference>